<dbReference type="Pfam" id="PF22780">
    <property type="entry name" value="HI0933_like_1st"/>
    <property type="match status" value="1"/>
</dbReference>
<comment type="caution">
    <text evidence="6">The sequence shown here is derived from an EMBL/GenBank/DDBJ whole genome shotgun (WGS) entry which is preliminary data.</text>
</comment>
<dbReference type="Gene3D" id="2.40.30.10">
    <property type="entry name" value="Translation factors"/>
    <property type="match status" value="1"/>
</dbReference>
<dbReference type="PRINTS" id="PR00411">
    <property type="entry name" value="PNDRDTASEI"/>
</dbReference>
<evidence type="ECO:0000259" key="5">
    <source>
        <dbReference type="Pfam" id="PF22780"/>
    </source>
</evidence>
<keyword evidence="3" id="KW-0274">FAD</keyword>
<dbReference type="Pfam" id="PF03486">
    <property type="entry name" value="HI0933_like"/>
    <property type="match status" value="1"/>
</dbReference>
<proteinExistence type="predicted"/>
<evidence type="ECO:0000259" key="4">
    <source>
        <dbReference type="Pfam" id="PF03486"/>
    </source>
</evidence>
<dbReference type="SUPFAM" id="SSF160996">
    <property type="entry name" value="HI0933 insert domain-like"/>
    <property type="match status" value="1"/>
</dbReference>
<sequence>MTLTSSTITSTQFDLIIIGAGAAGLMAAGKAGQAGLSVLLLDHATKLGEKIRIAGGGFCNFTNTHIDGFDAAKYYVSENPKFVRYALSNYTAQDFISLVEKYRIPYTEKHRGQLFCDREQKASSKDIIEMLLSECRHGNVRLESGCQVTKISKKHEQAQFIVESSLGGFTCNHLIIATGGLAIPKIGATDFGYQVAKSFGHSIIPTRPALVALHFDFWEQEGFTELAGISLPVTISTNPGKKPKDRIIFEEDLLFRHKGLSGPGILQISSYWVPGGTITINFAPDLDIKTSLIELKKTAKYYLERAISELVPAMPKRFIQFWLNHKPFAAYQTTPFAEIPNKILEALGTLLNEWTISPSGTDGHKTAEATRGGVNTKELNQKTMGSKLCDNLYFIGEVVDIVGWLGGYNFQWAWGSAVCAVNAIQEKQKVIQ</sequence>
<reference evidence="6" key="2">
    <citation type="submission" date="2021-04" db="EMBL/GenBank/DDBJ databases">
        <authorList>
            <person name="Gilroy R."/>
        </authorList>
    </citation>
    <scope>NUCLEOTIDE SEQUENCE</scope>
    <source>
        <strain evidence="6">CHK160-9182</strain>
    </source>
</reference>
<dbReference type="InterPro" id="IPR004792">
    <property type="entry name" value="BaiN-like"/>
</dbReference>
<dbReference type="InterPro" id="IPR036188">
    <property type="entry name" value="FAD/NAD-bd_sf"/>
</dbReference>
<dbReference type="InterPro" id="IPR057661">
    <property type="entry name" value="RsdA/BaiN/AoA(So)_Rossmann"/>
</dbReference>
<evidence type="ECO:0000313" key="7">
    <source>
        <dbReference type="Proteomes" id="UP000823934"/>
    </source>
</evidence>
<evidence type="ECO:0000256" key="2">
    <source>
        <dbReference type="ARBA" id="ARBA00022630"/>
    </source>
</evidence>
<dbReference type="NCBIfam" id="TIGR00275">
    <property type="entry name" value="aminoacetone oxidase family FAD-binding enzyme"/>
    <property type="match status" value="1"/>
</dbReference>
<comment type="cofactor">
    <cofactor evidence="1">
        <name>FAD</name>
        <dbReference type="ChEBI" id="CHEBI:57692"/>
    </cofactor>
</comment>
<dbReference type="InterPro" id="IPR023166">
    <property type="entry name" value="BaiN-like_dom_sf"/>
</dbReference>
<reference evidence="6" key="1">
    <citation type="journal article" date="2021" name="PeerJ">
        <title>Extensive microbial diversity within the chicken gut microbiome revealed by metagenomics and culture.</title>
        <authorList>
            <person name="Gilroy R."/>
            <person name="Ravi A."/>
            <person name="Getino M."/>
            <person name="Pursley I."/>
            <person name="Horton D.L."/>
            <person name="Alikhan N.F."/>
            <person name="Baker D."/>
            <person name="Gharbi K."/>
            <person name="Hall N."/>
            <person name="Watson M."/>
            <person name="Adriaenssens E.M."/>
            <person name="Foster-Nyarko E."/>
            <person name="Jarju S."/>
            <person name="Secka A."/>
            <person name="Antonio M."/>
            <person name="Oren A."/>
            <person name="Chaudhuri R.R."/>
            <person name="La Ragione R."/>
            <person name="Hildebrand F."/>
            <person name="Pallen M.J."/>
        </authorList>
    </citation>
    <scope>NUCLEOTIDE SEQUENCE</scope>
    <source>
        <strain evidence="6">CHK160-9182</strain>
    </source>
</reference>
<dbReference type="Gene3D" id="1.10.8.260">
    <property type="entry name" value="HI0933 insert domain-like"/>
    <property type="match status" value="1"/>
</dbReference>
<evidence type="ECO:0000256" key="3">
    <source>
        <dbReference type="ARBA" id="ARBA00022827"/>
    </source>
</evidence>
<feature type="domain" description="RsdA/BaiN/AoA(So)-like insert" evidence="5">
    <location>
        <begin position="207"/>
        <end position="368"/>
    </location>
</feature>
<keyword evidence="2" id="KW-0285">Flavoprotein</keyword>
<dbReference type="Proteomes" id="UP000823934">
    <property type="component" value="Unassembled WGS sequence"/>
</dbReference>
<name>A0A9D1Q3Y7_9GAMM</name>
<dbReference type="EMBL" id="DXHP01000040">
    <property type="protein sequence ID" value="HIW06038.1"/>
    <property type="molecule type" value="Genomic_DNA"/>
</dbReference>
<dbReference type="Gene3D" id="3.50.50.60">
    <property type="entry name" value="FAD/NAD(P)-binding domain"/>
    <property type="match status" value="1"/>
</dbReference>
<protein>
    <submittedName>
        <fullName evidence="6">NAD(P)/FAD-dependent oxidoreductase</fullName>
    </submittedName>
</protein>
<evidence type="ECO:0000256" key="1">
    <source>
        <dbReference type="ARBA" id="ARBA00001974"/>
    </source>
</evidence>
<dbReference type="SUPFAM" id="SSF51905">
    <property type="entry name" value="FAD/NAD(P)-binding domain"/>
    <property type="match status" value="1"/>
</dbReference>
<dbReference type="PANTHER" id="PTHR42887:SF2">
    <property type="entry name" value="OS12G0638800 PROTEIN"/>
    <property type="match status" value="1"/>
</dbReference>
<dbReference type="InterPro" id="IPR055178">
    <property type="entry name" value="RsdA/BaiN/AoA(So)-like_dom"/>
</dbReference>
<accession>A0A9D1Q3Y7</accession>
<feature type="domain" description="RsdA/BaiN/AoA(So)-like Rossmann fold-like" evidence="4">
    <location>
        <begin position="14"/>
        <end position="420"/>
    </location>
</feature>
<gene>
    <name evidence="6" type="ORF">H9889_01760</name>
</gene>
<evidence type="ECO:0000313" key="6">
    <source>
        <dbReference type="EMBL" id="HIW06038.1"/>
    </source>
</evidence>
<dbReference type="PANTHER" id="PTHR42887">
    <property type="entry name" value="OS12G0638800 PROTEIN"/>
    <property type="match status" value="1"/>
</dbReference>
<organism evidence="6 7">
    <name type="scientific">Candidatus Ignatzschineria merdigallinarum</name>
    <dbReference type="NCBI Taxonomy" id="2838621"/>
    <lineage>
        <taxon>Bacteria</taxon>
        <taxon>Pseudomonadati</taxon>
        <taxon>Pseudomonadota</taxon>
        <taxon>Gammaproteobacteria</taxon>
        <taxon>Cardiobacteriales</taxon>
        <taxon>Ignatzschineriaceae</taxon>
        <taxon>Ignatzschineria</taxon>
    </lineage>
</organism>
<dbReference type="AlphaFoldDB" id="A0A9D1Q3Y7"/>